<accession>A0A7V9YYD8</accession>
<evidence type="ECO:0000313" key="3">
    <source>
        <dbReference type="Proteomes" id="UP000580891"/>
    </source>
</evidence>
<reference evidence="2 3" key="1">
    <citation type="submission" date="2020-07" db="EMBL/GenBank/DDBJ databases">
        <title>Genomic Encyclopedia of Type Strains, Phase IV (KMG-IV): sequencing the most valuable type-strain genomes for metagenomic binning, comparative biology and taxonomic classification.</title>
        <authorList>
            <person name="Goeker M."/>
        </authorList>
    </citation>
    <scope>NUCLEOTIDE SEQUENCE [LARGE SCALE GENOMIC DNA]</scope>
    <source>
        <strain evidence="2 3">DSM 25220</strain>
    </source>
</reference>
<evidence type="ECO:0000313" key="2">
    <source>
        <dbReference type="EMBL" id="MBA2870553.1"/>
    </source>
</evidence>
<sequence>MTVDVDVSDALKALGKEANKALKVLEELQQKKDEVLNETMHDQRREDFERIRNEI</sequence>
<gene>
    <name evidence="2" type="ORF">HNQ85_000811</name>
</gene>
<feature type="coiled-coil region" evidence="1">
    <location>
        <begin position="11"/>
        <end position="45"/>
    </location>
</feature>
<evidence type="ECO:0000256" key="1">
    <source>
        <dbReference type="SAM" id="Coils"/>
    </source>
</evidence>
<proteinExistence type="predicted"/>
<dbReference type="EMBL" id="JACDUU010000001">
    <property type="protein sequence ID" value="MBA2870553.1"/>
    <property type="molecule type" value="Genomic_DNA"/>
</dbReference>
<keyword evidence="1" id="KW-0175">Coiled coil</keyword>
<comment type="caution">
    <text evidence="2">The sequence shown here is derived from an EMBL/GenBank/DDBJ whole genome shotgun (WGS) entry which is preliminary data.</text>
</comment>
<dbReference type="Proteomes" id="UP000580891">
    <property type="component" value="Unassembled WGS sequence"/>
</dbReference>
<protein>
    <submittedName>
        <fullName evidence="2">Uncharacterized protein</fullName>
    </submittedName>
</protein>
<keyword evidence="3" id="KW-1185">Reference proteome</keyword>
<organism evidence="2 3">
    <name type="scientific">[Anoxybacillus] calidus</name>
    <dbReference type="NCBI Taxonomy" id="575178"/>
    <lineage>
        <taxon>Bacteria</taxon>
        <taxon>Bacillati</taxon>
        <taxon>Bacillota</taxon>
        <taxon>Bacilli</taxon>
        <taxon>Bacillales</taxon>
        <taxon>Anoxybacillaceae</taxon>
        <taxon>Paranoxybacillus</taxon>
    </lineage>
</organism>
<dbReference type="AlphaFoldDB" id="A0A7V9YYD8"/>
<name>A0A7V9YYD8_9BACL</name>